<gene>
    <name evidence="1" type="ORF">A2257_04405</name>
</gene>
<reference evidence="1 2" key="1">
    <citation type="journal article" date="2016" name="Nat. Commun.">
        <title>Thousands of microbial genomes shed light on interconnected biogeochemical processes in an aquifer system.</title>
        <authorList>
            <person name="Anantharaman K."/>
            <person name="Brown C.T."/>
            <person name="Hug L.A."/>
            <person name="Sharon I."/>
            <person name="Castelle C.J."/>
            <person name="Probst A.J."/>
            <person name="Thomas B.C."/>
            <person name="Singh A."/>
            <person name="Wilkins M.J."/>
            <person name="Karaoz U."/>
            <person name="Brodie E.L."/>
            <person name="Williams K.H."/>
            <person name="Hubbard S.S."/>
            <person name="Banfield J.F."/>
        </authorList>
    </citation>
    <scope>NUCLEOTIDE SEQUENCE [LARGE SCALE GENOMIC DNA]</scope>
</reference>
<sequence length="134" mass="15427">MIKFGDIYRFRDQVYIHLTVKDDGVTYYAAKIISEPDLVNKFIKRRESLFVLKNSSPGKVAQYKLVTCFIKLTTDDFKDCLAHLARPDSHGITELEPLGELNESDIKSLKREILDNPDVLPPPVIRYVQELSEK</sequence>
<protein>
    <submittedName>
        <fullName evidence="1">Uncharacterized protein</fullName>
    </submittedName>
</protein>
<organism evidence="1 2">
    <name type="scientific">Candidatus Falkowbacteria bacterium RIFOXYA2_FULL_38_12</name>
    <dbReference type="NCBI Taxonomy" id="1797993"/>
    <lineage>
        <taxon>Bacteria</taxon>
        <taxon>Candidatus Falkowiibacteriota</taxon>
    </lineage>
</organism>
<dbReference type="EMBL" id="MFGA01000023">
    <property type="protein sequence ID" value="OGF20568.1"/>
    <property type="molecule type" value="Genomic_DNA"/>
</dbReference>
<accession>A0A1F5S1K3</accession>
<evidence type="ECO:0000313" key="2">
    <source>
        <dbReference type="Proteomes" id="UP000177407"/>
    </source>
</evidence>
<comment type="caution">
    <text evidence="1">The sequence shown here is derived from an EMBL/GenBank/DDBJ whole genome shotgun (WGS) entry which is preliminary data.</text>
</comment>
<evidence type="ECO:0000313" key="1">
    <source>
        <dbReference type="EMBL" id="OGF20568.1"/>
    </source>
</evidence>
<name>A0A1F5S1K3_9BACT</name>
<dbReference type="AlphaFoldDB" id="A0A1F5S1K3"/>
<dbReference type="Proteomes" id="UP000177407">
    <property type="component" value="Unassembled WGS sequence"/>
</dbReference>
<proteinExistence type="predicted"/>